<feature type="compositionally biased region" description="Polar residues" evidence="3">
    <location>
        <begin position="12"/>
        <end position="27"/>
    </location>
</feature>
<reference evidence="5 6" key="1">
    <citation type="journal article" date="2023" name="Elife">
        <title>Identification of key yeast species and microbe-microbe interactions impacting larval growth of Drosophila in the wild.</title>
        <authorList>
            <person name="Mure A."/>
            <person name="Sugiura Y."/>
            <person name="Maeda R."/>
            <person name="Honda K."/>
            <person name="Sakurai N."/>
            <person name="Takahashi Y."/>
            <person name="Watada M."/>
            <person name="Katoh T."/>
            <person name="Gotoh A."/>
            <person name="Gotoh Y."/>
            <person name="Taniguchi I."/>
            <person name="Nakamura K."/>
            <person name="Hayashi T."/>
            <person name="Katayama T."/>
            <person name="Uemura T."/>
            <person name="Hattori Y."/>
        </authorList>
    </citation>
    <scope>NUCLEOTIDE SEQUENCE [LARGE SCALE GENOMIC DNA]</scope>
    <source>
        <strain evidence="5 6">KH-74</strain>
    </source>
</reference>
<dbReference type="FunFam" id="3.40.50.1000:FF:000043">
    <property type="entry name" value="General stress response phosphoprotein phosphatase Psr1/2"/>
    <property type="match status" value="1"/>
</dbReference>
<dbReference type="CDD" id="cd07521">
    <property type="entry name" value="HAD_FCP1-like"/>
    <property type="match status" value="1"/>
</dbReference>
<feature type="compositionally biased region" description="Basic and acidic residues" evidence="3">
    <location>
        <begin position="103"/>
        <end position="130"/>
    </location>
</feature>
<organism evidence="5 6">
    <name type="scientific">Maudiozyma humilis</name>
    <name type="common">Sour dough yeast</name>
    <name type="synonym">Kazachstania humilis</name>
    <dbReference type="NCBI Taxonomy" id="51915"/>
    <lineage>
        <taxon>Eukaryota</taxon>
        <taxon>Fungi</taxon>
        <taxon>Dikarya</taxon>
        <taxon>Ascomycota</taxon>
        <taxon>Saccharomycotina</taxon>
        <taxon>Saccharomycetes</taxon>
        <taxon>Saccharomycetales</taxon>
        <taxon>Saccharomycetaceae</taxon>
        <taxon>Maudiozyma</taxon>
    </lineage>
</organism>
<dbReference type="InterPro" id="IPR004274">
    <property type="entry name" value="FCP1_dom"/>
</dbReference>
<evidence type="ECO:0000313" key="6">
    <source>
        <dbReference type="Proteomes" id="UP001377567"/>
    </source>
</evidence>
<dbReference type="Pfam" id="PF03031">
    <property type="entry name" value="NIF"/>
    <property type="match status" value="1"/>
</dbReference>
<keyword evidence="6" id="KW-1185">Reference proteome</keyword>
<name>A0AAV5RR34_MAUHU</name>
<feature type="compositionally biased region" description="Low complexity" evidence="3">
    <location>
        <begin position="45"/>
        <end position="54"/>
    </location>
</feature>
<evidence type="ECO:0000256" key="3">
    <source>
        <dbReference type="SAM" id="MobiDB-lite"/>
    </source>
</evidence>
<dbReference type="GO" id="GO:0045944">
    <property type="term" value="P:positive regulation of transcription by RNA polymerase II"/>
    <property type="evidence" value="ECO:0007669"/>
    <property type="project" value="UniProtKB-ARBA"/>
</dbReference>
<feature type="domain" description="FCP1 homology" evidence="4">
    <location>
        <begin position="365"/>
        <end position="523"/>
    </location>
</feature>
<evidence type="ECO:0000256" key="2">
    <source>
        <dbReference type="ARBA" id="ARBA00023139"/>
    </source>
</evidence>
<dbReference type="InterPro" id="IPR011948">
    <property type="entry name" value="Dullard_phosphatase"/>
</dbReference>
<feature type="compositionally biased region" description="Polar residues" evidence="3">
    <location>
        <begin position="131"/>
        <end position="153"/>
    </location>
</feature>
<gene>
    <name evidence="5" type="ORF">DAKH74_004860</name>
</gene>
<dbReference type="PROSITE" id="PS50969">
    <property type="entry name" value="FCP1"/>
    <property type="match status" value="1"/>
</dbReference>
<dbReference type="SUPFAM" id="SSF56784">
    <property type="entry name" value="HAD-like"/>
    <property type="match status" value="1"/>
</dbReference>
<keyword evidence="1" id="KW-0378">Hydrolase</keyword>
<evidence type="ECO:0000259" key="4">
    <source>
        <dbReference type="PROSITE" id="PS50969"/>
    </source>
</evidence>
<dbReference type="AlphaFoldDB" id="A0AAV5RR34"/>
<feature type="compositionally biased region" description="Basic and acidic residues" evidence="3">
    <location>
        <begin position="210"/>
        <end position="219"/>
    </location>
</feature>
<dbReference type="InterPro" id="IPR050365">
    <property type="entry name" value="TIM50"/>
</dbReference>
<dbReference type="EMBL" id="BTGD01000001">
    <property type="protein sequence ID" value="GMM53870.1"/>
    <property type="molecule type" value="Genomic_DNA"/>
</dbReference>
<dbReference type="GO" id="GO:0004721">
    <property type="term" value="F:phosphoprotein phosphatase activity"/>
    <property type="evidence" value="ECO:0007669"/>
    <property type="project" value="UniProtKB-KW"/>
</dbReference>
<sequence>MGFASFLCCAEETSSVDSHTASQSQTYRNKRGPGNITPRTSNHITPTATAKTTTNRSGRLQPHQSKRDTLASSQLKKKNRNSTEVSVPVPRASSENNSTPDSKSSEIFDKEDSPKKESQDKSSTEKEVENTKMTAYYNSESSQGNDHSSSLTDTYEDAASLNKEKLPSQNALLPNGTDTIAEQANESYSTSTGNNNIRVSSTGEGAQYHSDSDVEKESVDEKDEEGDYDMLHGQADNLAKPDDKIIPNAPSTESATATPDQTNSQDIIYQAQQTAGQIQPEQVAQGLTTQQVYQAQSADYANVDPSNTATEQQLYSDANDVQNDIDYNMMSNYEDSEEYVDLTELQPDQYHAPGYTTLLSPVSKTFKNKKCLVLDLDETLVHSSFKYLRSADFVLPVDIDDQIHNVYVIKRPGVDEFLRRVGELYEVVVFTASVSRYGDPLLDKLDINKAIHHRLFREACYNYEGNYIKNLSQIGRPLSDIIILDNSPASYIFHPQHAIPISSWFSDTHDNELLDIIPLLEDLANKNVLDVGKVLDVSI</sequence>
<accession>A0AAV5RR34</accession>
<dbReference type="PANTHER" id="PTHR12210">
    <property type="entry name" value="DULLARD PROTEIN PHOSPHATASE"/>
    <property type="match status" value="1"/>
</dbReference>
<protein>
    <submittedName>
        <fullName evidence="5">Phosphatase</fullName>
    </submittedName>
</protein>
<dbReference type="GO" id="GO:1904262">
    <property type="term" value="P:negative regulation of TORC1 signaling"/>
    <property type="evidence" value="ECO:0007669"/>
    <property type="project" value="UniProtKB-ARBA"/>
</dbReference>
<proteinExistence type="predicted"/>
<dbReference type="InterPro" id="IPR023214">
    <property type="entry name" value="HAD_sf"/>
</dbReference>
<feature type="compositionally biased region" description="Polar residues" evidence="3">
    <location>
        <begin position="93"/>
        <end position="102"/>
    </location>
</feature>
<feature type="region of interest" description="Disordered" evidence="3">
    <location>
        <begin position="11"/>
        <end position="262"/>
    </location>
</feature>
<evidence type="ECO:0000256" key="1">
    <source>
        <dbReference type="ARBA" id="ARBA00022912"/>
    </source>
</evidence>
<keyword evidence="1" id="KW-0904">Protein phosphatase</keyword>
<dbReference type="SMART" id="SM00577">
    <property type="entry name" value="CPDc"/>
    <property type="match status" value="1"/>
</dbReference>
<feature type="compositionally biased region" description="Polar residues" evidence="3">
    <location>
        <begin position="167"/>
        <end position="204"/>
    </location>
</feature>
<dbReference type="GO" id="GO:0034605">
    <property type="term" value="P:cellular response to heat"/>
    <property type="evidence" value="ECO:0007669"/>
    <property type="project" value="UniProtKB-ARBA"/>
</dbReference>
<dbReference type="GO" id="GO:0009651">
    <property type="term" value="P:response to salt stress"/>
    <property type="evidence" value="ECO:0007669"/>
    <property type="project" value="UniProtKB-ARBA"/>
</dbReference>
<dbReference type="GO" id="GO:0034198">
    <property type="term" value="P:cellular response to amino acid starvation"/>
    <property type="evidence" value="ECO:0007669"/>
    <property type="project" value="UniProtKB-ARBA"/>
</dbReference>
<dbReference type="InterPro" id="IPR036412">
    <property type="entry name" value="HAD-like_sf"/>
</dbReference>
<evidence type="ECO:0000313" key="5">
    <source>
        <dbReference type="EMBL" id="GMM53870.1"/>
    </source>
</evidence>
<keyword evidence="2" id="KW-0449">Lipoprotein</keyword>
<keyword evidence="2" id="KW-0564">Palmitate</keyword>
<comment type="caution">
    <text evidence="5">The sequence shown here is derived from an EMBL/GenBank/DDBJ whole genome shotgun (WGS) entry which is preliminary data.</text>
</comment>
<dbReference type="Gene3D" id="3.40.50.1000">
    <property type="entry name" value="HAD superfamily/HAD-like"/>
    <property type="match status" value="1"/>
</dbReference>
<dbReference type="Proteomes" id="UP001377567">
    <property type="component" value="Unassembled WGS sequence"/>
</dbReference>
<feature type="compositionally biased region" description="Polar residues" evidence="3">
    <location>
        <begin position="249"/>
        <end position="262"/>
    </location>
</feature>
<dbReference type="NCBIfam" id="TIGR02251">
    <property type="entry name" value="HIF-SF_euk"/>
    <property type="match status" value="1"/>
</dbReference>